<proteinExistence type="predicted"/>
<protein>
    <submittedName>
        <fullName evidence="1">Uncharacterized protein</fullName>
    </submittedName>
</protein>
<evidence type="ECO:0000313" key="1">
    <source>
        <dbReference type="EMBL" id="KZP05138.1"/>
    </source>
</evidence>
<name>A0A167VLB4_9AGAM</name>
<dbReference type="Proteomes" id="UP000076532">
    <property type="component" value="Unassembled WGS sequence"/>
</dbReference>
<sequence>MFKGTQKSDITDQHDRYPLLDTSHSTTAASIHDRPLRIGSSVTPYRLLNIVVLLGLGQSFAAGNLDWAGGLFATVTLYYVATYDGEKGPPWTNRFFRTDLSRPTFVKKILLRRSIFALGKTRSGFRGVSIDAPQSSMRCWARAHML</sequence>
<dbReference type="EMBL" id="KV417859">
    <property type="protein sequence ID" value="KZP05138.1"/>
    <property type="molecule type" value="Genomic_DNA"/>
</dbReference>
<keyword evidence="2" id="KW-1185">Reference proteome</keyword>
<dbReference type="AlphaFoldDB" id="A0A167VLB4"/>
<dbReference type="OrthoDB" id="3058001at2759"/>
<accession>A0A167VLB4</accession>
<gene>
    <name evidence="1" type="ORF">FIBSPDRAFT_364684</name>
</gene>
<reference evidence="1 2" key="1">
    <citation type="journal article" date="2016" name="Mol. Biol. Evol.">
        <title>Comparative Genomics of Early-Diverging Mushroom-Forming Fungi Provides Insights into the Origins of Lignocellulose Decay Capabilities.</title>
        <authorList>
            <person name="Nagy L.G."/>
            <person name="Riley R."/>
            <person name="Tritt A."/>
            <person name="Adam C."/>
            <person name="Daum C."/>
            <person name="Floudas D."/>
            <person name="Sun H."/>
            <person name="Yadav J.S."/>
            <person name="Pangilinan J."/>
            <person name="Larsson K.H."/>
            <person name="Matsuura K."/>
            <person name="Barry K."/>
            <person name="Labutti K."/>
            <person name="Kuo R."/>
            <person name="Ohm R.A."/>
            <person name="Bhattacharya S.S."/>
            <person name="Shirouzu T."/>
            <person name="Yoshinaga Y."/>
            <person name="Martin F.M."/>
            <person name="Grigoriev I.V."/>
            <person name="Hibbett D.S."/>
        </authorList>
    </citation>
    <scope>NUCLEOTIDE SEQUENCE [LARGE SCALE GENOMIC DNA]</scope>
    <source>
        <strain evidence="1 2">CBS 109695</strain>
    </source>
</reference>
<organism evidence="1 2">
    <name type="scientific">Athelia psychrophila</name>
    <dbReference type="NCBI Taxonomy" id="1759441"/>
    <lineage>
        <taxon>Eukaryota</taxon>
        <taxon>Fungi</taxon>
        <taxon>Dikarya</taxon>
        <taxon>Basidiomycota</taxon>
        <taxon>Agaricomycotina</taxon>
        <taxon>Agaricomycetes</taxon>
        <taxon>Agaricomycetidae</taxon>
        <taxon>Atheliales</taxon>
        <taxon>Atheliaceae</taxon>
        <taxon>Athelia</taxon>
    </lineage>
</organism>
<evidence type="ECO:0000313" key="2">
    <source>
        <dbReference type="Proteomes" id="UP000076532"/>
    </source>
</evidence>